<evidence type="ECO:0000313" key="1">
    <source>
        <dbReference type="EMBL" id="KAI3726606.1"/>
    </source>
</evidence>
<reference evidence="1 2" key="2">
    <citation type="journal article" date="2022" name="Mol. Ecol. Resour.">
        <title>The genomes of chicory, endive, great burdock and yacon provide insights into Asteraceae paleo-polyploidization history and plant inulin production.</title>
        <authorList>
            <person name="Fan W."/>
            <person name="Wang S."/>
            <person name="Wang H."/>
            <person name="Wang A."/>
            <person name="Jiang F."/>
            <person name="Liu H."/>
            <person name="Zhao H."/>
            <person name="Xu D."/>
            <person name="Zhang Y."/>
        </authorList>
    </citation>
    <scope>NUCLEOTIDE SEQUENCE [LARGE SCALE GENOMIC DNA]</scope>
    <source>
        <strain evidence="2">cv. Yunnan</strain>
        <tissue evidence="1">Leaves</tissue>
    </source>
</reference>
<name>A0ACB9BX13_9ASTR</name>
<reference evidence="2" key="1">
    <citation type="journal article" date="2022" name="Mol. Ecol. Resour.">
        <title>The genomes of chicory, endive, great burdock and yacon provide insights into Asteraceae palaeo-polyploidization history and plant inulin production.</title>
        <authorList>
            <person name="Fan W."/>
            <person name="Wang S."/>
            <person name="Wang H."/>
            <person name="Wang A."/>
            <person name="Jiang F."/>
            <person name="Liu H."/>
            <person name="Zhao H."/>
            <person name="Xu D."/>
            <person name="Zhang Y."/>
        </authorList>
    </citation>
    <scope>NUCLEOTIDE SEQUENCE [LARGE SCALE GENOMIC DNA]</scope>
    <source>
        <strain evidence="2">cv. Yunnan</strain>
    </source>
</reference>
<keyword evidence="2" id="KW-1185">Reference proteome</keyword>
<organism evidence="1 2">
    <name type="scientific">Smallanthus sonchifolius</name>
    <dbReference type="NCBI Taxonomy" id="185202"/>
    <lineage>
        <taxon>Eukaryota</taxon>
        <taxon>Viridiplantae</taxon>
        <taxon>Streptophyta</taxon>
        <taxon>Embryophyta</taxon>
        <taxon>Tracheophyta</taxon>
        <taxon>Spermatophyta</taxon>
        <taxon>Magnoliopsida</taxon>
        <taxon>eudicotyledons</taxon>
        <taxon>Gunneridae</taxon>
        <taxon>Pentapetalae</taxon>
        <taxon>asterids</taxon>
        <taxon>campanulids</taxon>
        <taxon>Asterales</taxon>
        <taxon>Asteraceae</taxon>
        <taxon>Asteroideae</taxon>
        <taxon>Heliantheae alliance</taxon>
        <taxon>Millerieae</taxon>
        <taxon>Smallanthus</taxon>
    </lineage>
</organism>
<dbReference type="Proteomes" id="UP001056120">
    <property type="component" value="Linkage Group LG22"/>
</dbReference>
<accession>A0ACB9BX13</accession>
<evidence type="ECO:0000313" key="2">
    <source>
        <dbReference type="Proteomes" id="UP001056120"/>
    </source>
</evidence>
<comment type="caution">
    <text evidence="1">The sequence shown here is derived from an EMBL/GenBank/DDBJ whole genome shotgun (WGS) entry which is preliminary data.</text>
</comment>
<dbReference type="EMBL" id="CM042039">
    <property type="protein sequence ID" value="KAI3726606.1"/>
    <property type="molecule type" value="Genomic_DNA"/>
</dbReference>
<gene>
    <name evidence="1" type="ORF">L1987_66404</name>
</gene>
<sequence>MAFWGVYLKPNEPYTLHHHDESVPKRLRITQATLGDATRNSPARSVVRCSVGDKPAIAICSLSVKELTCCQLELEFEESHDVVFSVTGPRGVYLAGYLLAPVPAAHLHSIDHKGQEEMTMEIAGCSDHDLRKDELDSSKTGTIFNQQKISPVKESIDAQNAGIDSDKNIKGGKHLLKCSRDKNIEGNIITLDQKTVKDDNEGSDNEDQVKTVAVKTHSVFGTLLEKKRCATEKKMKRNRKRKRKQSTPEAIASERVDDIWSSGAHEGNHENLKKRKKKSKRSKDCGGKKRKFMKIIGL</sequence>
<proteinExistence type="predicted"/>
<protein>
    <submittedName>
        <fullName evidence="1">Uncharacterized protein</fullName>
    </submittedName>
</protein>